<reference evidence="1 2" key="1">
    <citation type="submission" date="2023-08" db="EMBL/GenBank/DDBJ databases">
        <title>Black Yeasts Isolated from many extreme environments.</title>
        <authorList>
            <person name="Coleine C."/>
            <person name="Stajich J.E."/>
            <person name="Selbmann L."/>
        </authorList>
    </citation>
    <scope>NUCLEOTIDE SEQUENCE [LARGE SCALE GENOMIC DNA]</scope>
    <source>
        <strain evidence="1 2">CCFEE 536</strain>
    </source>
</reference>
<accession>A0ABR0LI04</accession>
<comment type="caution">
    <text evidence="1">The sequence shown here is derived from an EMBL/GenBank/DDBJ whole genome shotgun (WGS) entry which is preliminary data.</text>
</comment>
<evidence type="ECO:0000313" key="2">
    <source>
        <dbReference type="Proteomes" id="UP001357485"/>
    </source>
</evidence>
<keyword evidence="2" id="KW-1185">Reference proteome</keyword>
<name>A0ABR0LI04_9PEZI</name>
<dbReference type="EMBL" id="JAVRRA010020207">
    <property type="protein sequence ID" value="KAK5170811.1"/>
    <property type="molecule type" value="Genomic_DNA"/>
</dbReference>
<evidence type="ECO:0000313" key="1">
    <source>
        <dbReference type="EMBL" id="KAK5170811.1"/>
    </source>
</evidence>
<protein>
    <submittedName>
        <fullName evidence="1">Uncharacterized protein</fullName>
    </submittedName>
</protein>
<sequence>ASTPRRGEARSRASRALMTHMRHRSRPTWWSIWNRATCGLQCTRSCFFWRPRACWISC</sequence>
<feature type="non-terminal residue" evidence="1">
    <location>
        <position position="1"/>
    </location>
</feature>
<dbReference type="Proteomes" id="UP001357485">
    <property type="component" value="Unassembled WGS sequence"/>
</dbReference>
<feature type="non-terminal residue" evidence="1">
    <location>
        <position position="58"/>
    </location>
</feature>
<organism evidence="1 2">
    <name type="scientific">Cryomyces antarcticus</name>
    <dbReference type="NCBI Taxonomy" id="329879"/>
    <lineage>
        <taxon>Eukaryota</taxon>
        <taxon>Fungi</taxon>
        <taxon>Dikarya</taxon>
        <taxon>Ascomycota</taxon>
        <taxon>Pezizomycotina</taxon>
        <taxon>Dothideomycetes</taxon>
        <taxon>Dothideomycetes incertae sedis</taxon>
        <taxon>Cryomyces</taxon>
    </lineage>
</organism>
<proteinExistence type="predicted"/>
<gene>
    <name evidence="1" type="ORF">LTR16_011804</name>
</gene>